<dbReference type="Proteomes" id="UP000294508">
    <property type="component" value="Unassembled WGS sequence"/>
</dbReference>
<keyword evidence="2" id="KW-1185">Reference proteome</keyword>
<dbReference type="AlphaFoldDB" id="A0A4R2GYR0"/>
<dbReference type="OrthoDB" id="3381462at2"/>
<evidence type="ECO:0000313" key="2">
    <source>
        <dbReference type="Proteomes" id="UP000294508"/>
    </source>
</evidence>
<evidence type="ECO:0000313" key="1">
    <source>
        <dbReference type="EMBL" id="TCO15726.1"/>
    </source>
</evidence>
<dbReference type="RefSeq" id="WP_132215687.1">
    <property type="nucleotide sequence ID" value="NZ_SLWN01000021.1"/>
</dbReference>
<name>A0A4R2GYR0_9ACTN</name>
<sequence length="68" mass="7384">MVFGAVFGAVWGLVAHPLTGGDRDFSSCGATVATTYDLYTAPEYATQATELVAQIPARTSNRLHYLFW</sequence>
<comment type="caution">
    <text evidence="1">The sequence shown here is derived from an EMBL/GenBank/DDBJ whole genome shotgun (WGS) entry which is preliminary data.</text>
</comment>
<gene>
    <name evidence="1" type="ORF">EV652_12199</name>
</gene>
<accession>A0A4R2GYR0</accession>
<dbReference type="EMBL" id="SLWN01000021">
    <property type="protein sequence ID" value="TCO15726.1"/>
    <property type="molecule type" value="Genomic_DNA"/>
</dbReference>
<protein>
    <submittedName>
        <fullName evidence="1">Uncharacterized protein</fullName>
    </submittedName>
</protein>
<reference evidence="1 2" key="1">
    <citation type="journal article" date="2015" name="Stand. Genomic Sci.">
        <title>Genomic Encyclopedia of Bacterial and Archaeal Type Strains, Phase III: the genomes of soil and plant-associated and newly described type strains.</title>
        <authorList>
            <person name="Whitman W.B."/>
            <person name="Woyke T."/>
            <person name="Klenk H.P."/>
            <person name="Zhou Y."/>
            <person name="Lilburn T.G."/>
            <person name="Beck B.J."/>
            <person name="De Vos P."/>
            <person name="Vandamme P."/>
            <person name="Eisen J.A."/>
            <person name="Garrity G."/>
            <person name="Hugenholtz P."/>
            <person name="Kyrpides N.C."/>
        </authorList>
    </citation>
    <scope>NUCLEOTIDE SEQUENCE [LARGE SCALE GENOMIC DNA]</scope>
    <source>
        <strain evidence="1 2">VKM Ac-2572</strain>
    </source>
</reference>
<organism evidence="1 2">
    <name type="scientific">Kribbella steppae</name>
    <dbReference type="NCBI Taxonomy" id="2512223"/>
    <lineage>
        <taxon>Bacteria</taxon>
        <taxon>Bacillati</taxon>
        <taxon>Actinomycetota</taxon>
        <taxon>Actinomycetes</taxon>
        <taxon>Propionibacteriales</taxon>
        <taxon>Kribbellaceae</taxon>
        <taxon>Kribbella</taxon>
    </lineage>
</organism>
<proteinExistence type="predicted"/>